<name>A0A501XFU8_9SPHN</name>
<dbReference type="OrthoDB" id="5438043at2"/>
<gene>
    <name evidence="2" type="ORF">FJQ54_13490</name>
</gene>
<evidence type="ECO:0000259" key="1">
    <source>
        <dbReference type="SMART" id="SM00460"/>
    </source>
</evidence>
<dbReference type="AlphaFoldDB" id="A0A501XFU8"/>
<evidence type="ECO:0000313" key="2">
    <source>
        <dbReference type="EMBL" id="TPE59491.1"/>
    </source>
</evidence>
<dbReference type="Proteomes" id="UP000319897">
    <property type="component" value="Unassembled WGS sequence"/>
</dbReference>
<dbReference type="RefSeq" id="WP_140928938.1">
    <property type="nucleotide sequence ID" value="NZ_VFSU01000030.1"/>
</dbReference>
<reference evidence="2 3" key="1">
    <citation type="submission" date="2019-06" db="EMBL/GenBank/DDBJ databases">
        <authorList>
            <person name="Lee I."/>
            <person name="Jang G.I."/>
            <person name="Hwang C.Y."/>
        </authorList>
    </citation>
    <scope>NUCLEOTIDE SEQUENCE [LARGE SCALE GENOMIC DNA]</scope>
    <source>
        <strain evidence="2 3">PAMC 28131</strain>
    </source>
</reference>
<accession>A0A501XFU8</accession>
<dbReference type="Gene3D" id="3.10.620.30">
    <property type="match status" value="1"/>
</dbReference>
<sequence length="296" mass="32975">MLIHAGFHIEIDCPADTPLVLMLNVHPDRRGALHTPDQIRATPGVRMRSYRDSFGNICRRLVAPAGRLLLQSDFLIRDSGAPDHVRPHGRQQAVADLPDDVLQFLLPSRYCETEALMPFAWAQFGDVPEGWVRAQAVVDFVHGHIEFGYPHAWAQRTALGAFNDRRGVCRDFAHLAVALCRCLNIPARYVNGYLGDIGVPPVDAPMDFSAWFQVWLDGEWHDFDARHNRPRIGRILIAAGRDAADVAMLTAFGQHSLARFEVTTVEVPPRLHLPQPHQARCALSAETSASGWSAMT</sequence>
<dbReference type="Gene3D" id="2.60.40.2250">
    <property type="match status" value="1"/>
</dbReference>
<dbReference type="PANTHER" id="PTHR33490:SF12">
    <property type="entry name" value="BLL5557 PROTEIN"/>
    <property type="match status" value="1"/>
</dbReference>
<dbReference type="EMBL" id="VFSU01000030">
    <property type="protein sequence ID" value="TPE59491.1"/>
    <property type="molecule type" value="Genomic_DNA"/>
</dbReference>
<dbReference type="SUPFAM" id="SSF54001">
    <property type="entry name" value="Cysteine proteinases"/>
    <property type="match status" value="1"/>
</dbReference>
<proteinExistence type="predicted"/>
<dbReference type="InterPro" id="IPR002931">
    <property type="entry name" value="Transglutaminase-like"/>
</dbReference>
<dbReference type="Pfam" id="PF01841">
    <property type="entry name" value="Transglut_core"/>
    <property type="match status" value="1"/>
</dbReference>
<dbReference type="SMART" id="SM00460">
    <property type="entry name" value="TGc"/>
    <property type="match status" value="1"/>
</dbReference>
<comment type="caution">
    <text evidence="2">The sequence shown here is derived from an EMBL/GenBank/DDBJ whole genome shotgun (WGS) entry which is preliminary data.</text>
</comment>
<dbReference type="InterPro" id="IPR038765">
    <property type="entry name" value="Papain-like_cys_pep_sf"/>
</dbReference>
<feature type="domain" description="Transglutaminase-like" evidence="1">
    <location>
        <begin position="161"/>
        <end position="227"/>
    </location>
</feature>
<organism evidence="2 3">
    <name type="scientific">Sandaracinobacter neustonicus</name>
    <dbReference type="NCBI Taxonomy" id="1715348"/>
    <lineage>
        <taxon>Bacteria</taxon>
        <taxon>Pseudomonadati</taxon>
        <taxon>Pseudomonadota</taxon>
        <taxon>Alphaproteobacteria</taxon>
        <taxon>Sphingomonadales</taxon>
        <taxon>Sphingosinicellaceae</taxon>
        <taxon>Sandaracinobacter</taxon>
    </lineage>
</organism>
<dbReference type="PANTHER" id="PTHR33490">
    <property type="entry name" value="BLR5614 PROTEIN-RELATED"/>
    <property type="match status" value="1"/>
</dbReference>
<keyword evidence="3" id="KW-1185">Reference proteome</keyword>
<evidence type="ECO:0000313" key="3">
    <source>
        <dbReference type="Proteomes" id="UP000319897"/>
    </source>
</evidence>
<protein>
    <submittedName>
        <fullName evidence="2">Transglutaminase family protein</fullName>
    </submittedName>
</protein>